<keyword evidence="3" id="KW-1185">Reference proteome</keyword>
<dbReference type="EMBL" id="JAULSU010000001">
    <property type="protein sequence ID" value="KAK0631592.1"/>
    <property type="molecule type" value="Genomic_DNA"/>
</dbReference>
<comment type="caution">
    <text evidence="2">The sequence shown here is derived from an EMBL/GenBank/DDBJ whole genome shotgun (WGS) entry which is preliminary data.</text>
</comment>
<name>A0AA39XCU0_9PEZI</name>
<dbReference type="Proteomes" id="UP001175000">
    <property type="component" value="Unassembled WGS sequence"/>
</dbReference>
<evidence type="ECO:0000256" key="1">
    <source>
        <dbReference type="SAM" id="MobiDB-lite"/>
    </source>
</evidence>
<gene>
    <name evidence="2" type="ORF">B0T14DRAFT_5037</name>
</gene>
<reference evidence="2" key="1">
    <citation type="submission" date="2023-06" db="EMBL/GenBank/DDBJ databases">
        <title>Genome-scale phylogeny and comparative genomics of the fungal order Sordariales.</title>
        <authorList>
            <consortium name="Lawrence Berkeley National Laboratory"/>
            <person name="Hensen N."/>
            <person name="Bonometti L."/>
            <person name="Westerberg I."/>
            <person name="Brannstrom I.O."/>
            <person name="Guillou S."/>
            <person name="Cros-Aarteil S."/>
            <person name="Calhoun S."/>
            <person name="Haridas S."/>
            <person name="Kuo A."/>
            <person name="Mondo S."/>
            <person name="Pangilinan J."/>
            <person name="Riley R."/>
            <person name="Labutti K."/>
            <person name="Andreopoulos B."/>
            <person name="Lipzen A."/>
            <person name="Chen C."/>
            <person name="Yanf M."/>
            <person name="Daum C."/>
            <person name="Ng V."/>
            <person name="Clum A."/>
            <person name="Steindorff A."/>
            <person name="Ohm R."/>
            <person name="Martin F."/>
            <person name="Silar P."/>
            <person name="Natvig D."/>
            <person name="Lalanne C."/>
            <person name="Gautier V."/>
            <person name="Ament-Velasquez S.L."/>
            <person name="Kruys A."/>
            <person name="Hutchinson M.I."/>
            <person name="Powell A.J."/>
            <person name="Barry K."/>
            <person name="Miller A.N."/>
            <person name="Grigoriev I.V."/>
            <person name="Debuchy R."/>
            <person name="Gladieux P."/>
            <person name="Thoren M.H."/>
            <person name="Johannesson H."/>
        </authorList>
    </citation>
    <scope>NUCLEOTIDE SEQUENCE</scope>
    <source>
        <strain evidence="2">CBS 606.72</strain>
    </source>
</reference>
<accession>A0AA39XCU0</accession>
<organism evidence="2 3">
    <name type="scientific">Immersiella caudata</name>
    <dbReference type="NCBI Taxonomy" id="314043"/>
    <lineage>
        <taxon>Eukaryota</taxon>
        <taxon>Fungi</taxon>
        <taxon>Dikarya</taxon>
        <taxon>Ascomycota</taxon>
        <taxon>Pezizomycotina</taxon>
        <taxon>Sordariomycetes</taxon>
        <taxon>Sordariomycetidae</taxon>
        <taxon>Sordariales</taxon>
        <taxon>Lasiosphaeriaceae</taxon>
        <taxon>Immersiella</taxon>
    </lineage>
</organism>
<dbReference type="AlphaFoldDB" id="A0AA39XCU0"/>
<sequence>MGSSSTIICRVTVFESELRGGVVVEERVNDWRSFGSLGSVNKSSCLCIPLLFCFSSIFASLDREDAWSPRQLRTGNHPGLVQCAAGDRKNFGGDMESHGEISSRSPSRRISCRGPNSGGSPVAGPSRATASCFSPSGAAPSTAGRPGHPRRCAADAPGGRGCRASVSWAFDAGDVPDTGQGGTVLARVSARYEATIPGSAASCTLRAAGHHRCAPAGRRQGWTLARRGEFESRPTDSEAMPHTSAPARTWYLGAGGGYMSAFAREDVSSLFWDGLHVGKPRRGTPSCSEEPCPRTASSQRLEAVTVWAWNTGHLGTKHHTCVLTFW</sequence>
<evidence type="ECO:0000313" key="2">
    <source>
        <dbReference type="EMBL" id="KAK0631592.1"/>
    </source>
</evidence>
<proteinExistence type="predicted"/>
<evidence type="ECO:0000313" key="3">
    <source>
        <dbReference type="Proteomes" id="UP001175000"/>
    </source>
</evidence>
<feature type="region of interest" description="Disordered" evidence="1">
    <location>
        <begin position="90"/>
        <end position="158"/>
    </location>
</feature>
<feature type="compositionally biased region" description="Basic and acidic residues" evidence="1">
    <location>
        <begin position="90"/>
        <end position="101"/>
    </location>
</feature>
<protein>
    <submittedName>
        <fullName evidence="2">Uncharacterized protein</fullName>
    </submittedName>
</protein>